<evidence type="ECO:0000256" key="2">
    <source>
        <dbReference type="ARBA" id="ARBA00023054"/>
    </source>
</evidence>
<dbReference type="GO" id="GO:0000381">
    <property type="term" value="P:regulation of alternative mRNA splicing, via spliceosome"/>
    <property type="evidence" value="ECO:0007669"/>
    <property type="project" value="InterPro"/>
</dbReference>
<accession>A0A165G0R1</accession>
<gene>
    <name evidence="5" type="ORF">L228DRAFT_239567</name>
</gene>
<evidence type="ECO:0000256" key="1">
    <source>
        <dbReference type="ARBA" id="ARBA00010126"/>
    </source>
</evidence>
<dbReference type="PANTHER" id="PTHR47845">
    <property type="entry name" value="NUCLEAR SPECKLE SPLICING REGULATORY PROTEIN 1 HOMOLOG"/>
    <property type="match status" value="1"/>
</dbReference>
<feature type="compositionally biased region" description="Low complexity" evidence="3">
    <location>
        <begin position="329"/>
        <end position="342"/>
    </location>
</feature>
<feature type="compositionally biased region" description="Gly residues" evidence="3">
    <location>
        <begin position="346"/>
        <end position="363"/>
    </location>
</feature>
<dbReference type="InterPro" id="IPR053246">
    <property type="entry name" value="NS_splicing_regulatory_protein"/>
</dbReference>
<dbReference type="GeneID" id="28896296"/>
<dbReference type="OrthoDB" id="446635at2759"/>
<dbReference type="OMA" id="MSKPLAF"/>
<evidence type="ECO:0000313" key="5">
    <source>
        <dbReference type="EMBL" id="KZF21603.1"/>
    </source>
</evidence>
<dbReference type="PANTHER" id="PTHR47845:SF1">
    <property type="entry name" value="NUCLEAR SPECKLE SPLICING REGULATORY PROTEIN 1 HOMOLOG"/>
    <property type="match status" value="1"/>
</dbReference>
<feature type="compositionally biased region" description="Basic and acidic residues" evidence="3">
    <location>
        <begin position="208"/>
        <end position="229"/>
    </location>
</feature>
<feature type="compositionally biased region" description="Low complexity" evidence="3">
    <location>
        <begin position="68"/>
        <end position="78"/>
    </location>
</feature>
<feature type="compositionally biased region" description="Basic and acidic residues" evidence="3">
    <location>
        <begin position="283"/>
        <end position="294"/>
    </location>
</feature>
<dbReference type="STRING" id="1328760.A0A165G0R1"/>
<evidence type="ECO:0000313" key="6">
    <source>
        <dbReference type="Proteomes" id="UP000076632"/>
    </source>
</evidence>
<dbReference type="EMBL" id="KV407460">
    <property type="protein sequence ID" value="KZF21603.1"/>
    <property type="molecule type" value="Genomic_DNA"/>
</dbReference>
<feature type="compositionally biased region" description="Basic and acidic residues" evidence="3">
    <location>
        <begin position="393"/>
        <end position="414"/>
    </location>
</feature>
<name>A0A165G0R1_XYLHT</name>
<dbReference type="AlphaFoldDB" id="A0A165G0R1"/>
<feature type="region of interest" description="Disordered" evidence="3">
    <location>
        <begin position="1"/>
        <end position="119"/>
    </location>
</feature>
<keyword evidence="6" id="KW-1185">Reference proteome</keyword>
<feature type="region of interest" description="Disordered" evidence="3">
    <location>
        <begin position="208"/>
        <end position="294"/>
    </location>
</feature>
<dbReference type="Proteomes" id="UP000076632">
    <property type="component" value="Unassembled WGS sequence"/>
</dbReference>
<feature type="compositionally biased region" description="Basic and acidic residues" evidence="3">
    <location>
        <begin position="243"/>
        <end position="265"/>
    </location>
</feature>
<dbReference type="RefSeq" id="XP_018187158.1">
    <property type="nucleotide sequence ID" value="XM_018331159.1"/>
</dbReference>
<reference evidence="5 6" key="1">
    <citation type="journal article" date="2016" name="Fungal Biol.">
        <title>The genome of Xylona heveae provides a window into fungal endophytism.</title>
        <authorList>
            <person name="Gazis R."/>
            <person name="Kuo A."/>
            <person name="Riley R."/>
            <person name="LaButti K."/>
            <person name="Lipzen A."/>
            <person name="Lin J."/>
            <person name="Amirebrahimi M."/>
            <person name="Hesse C.N."/>
            <person name="Spatafora J.W."/>
            <person name="Henrissat B."/>
            <person name="Hainaut M."/>
            <person name="Grigoriev I.V."/>
            <person name="Hibbett D.S."/>
        </authorList>
    </citation>
    <scope>NUCLEOTIDE SEQUENCE [LARGE SCALE GENOMIC DNA]</scope>
    <source>
        <strain evidence="5 6">TC161</strain>
    </source>
</reference>
<dbReference type="InterPro" id="IPR018612">
    <property type="entry name" value="NSRP1_N"/>
</dbReference>
<sequence length="433" mass="46661">MPTLSYGLNLTKKPGSGGAPSRPSGPVKKKPVFGGDSDSEDESSKAQNVNNTEEIGGGILGDDDFNTSSKPSSGGISKPKPKMDFKAAPAKPAAKPKPKSAITPFGDLSTAHSTRKHAESAVELDPSIYDYDGVYDQLHSATEAKKEAQKADAEQRKPKYMGNLLAAAEVRKRDQLRAKEKMLAKEREEEGDEFADKEKFVTGAYKAQQEEMRKLEEEERLREEEESKRRSGGQGMMGFYKDMLARDDKRHEEILTAAEEARANAKDAGTAGQKDNPGEEEEENKKDKNEAEVASELKARGVVVNEEGQVVDKRQLLSAGLNVKPKPKPAAAPVSGPASRVPGGPPGGGYAGGRGGVGVGGGQRAMRERQSRMLEAQLEQASKRAADDEDDRQQELERAAKSRKTEGDISSAKERYLQRKREAAAAAAAAGKP</sequence>
<protein>
    <recommendedName>
        <fullName evidence="4">Nuclear speckle splicing regulatory protein 1 N-terminal domain-containing protein</fullName>
    </recommendedName>
</protein>
<evidence type="ECO:0000256" key="3">
    <source>
        <dbReference type="SAM" id="MobiDB-lite"/>
    </source>
</evidence>
<feature type="region of interest" description="Disordered" evidence="3">
    <location>
        <begin position="314"/>
        <end position="414"/>
    </location>
</feature>
<dbReference type="Pfam" id="PF09745">
    <property type="entry name" value="NSRP1_N"/>
    <property type="match status" value="1"/>
</dbReference>
<dbReference type="InParanoid" id="A0A165G0R1"/>
<organism evidence="5 6">
    <name type="scientific">Xylona heveae (strain CBS 132557 / TC161)</name>
    <dbReference type="NCBI Taxonomy" id="1328760"/>
    <lineage>
        <taxon>Eukaryota</taxon>
        <taxon>Fungi</taxon>
        <taxon>Dikarya</taxon>
        <taxon>Ascomycota</taxon>
        <taxon>Pezizomycotina</taxon>
        <taxon>Xylonomycetes</taxon>
        <taxon>Xylonales</taxon>
        <taxon>Xylonaceae</taxon>
        <taxon>Xylona</taxon>
    </lineage>
</organism>
<feature type="domain" description="Nuclear speckle splicing regulatory protein 1 N-terminal" evidence="4">
    <location>
        <begin position="115"/>
        <end position="232"/>
    </location>
</feature>
<proteinExistence type="inferred from homology"/>
<comment type="similarity">
    <text evidence="1">Belongs to the NSRP1 family.</text>
</comment>
<keyword evidence="2" id="KW-0175">Coiled coil</keyword>
<evidence type="ECO:0000259" key="4">
    <source>
        <dbReference type="Pfam" id="PF09745"/>
    </source>
</evidence>